<dbReference type="EMBL" id="FMHY01000002">
    <property type="protein sequence ID" value="SCL59003.1"/>
    <property type="molecule type" value="Genomic_DNA"/>
</dbReference>
<dbReference type="Proteomes" id="UP000199696">
    <property type="component" value="Unassembled WGS sequence"/>
</dbReference>
<dbReference type="AlphaFoldDB" id="A0A1C6UY61"/>
<evidence type="ECO:0000313" key="2">
    <source>
        <dbReference type="EMBL" id="SCL59003.1"/>
    </source>
</evidence>
<evidence type="ECO:0000313" key="3">
    <source>
        <dbReference type="Proteomes" id="UP000199696"/>
    </source>
</evidence>
<evidence type="ECO:0000256" key="1">
    <source>
        <dbReference type="SAM" id="MobiDB-lite"/>
    </source>
</evidence>
<proteinExistence type="predicted"/>
<reference evidence="3" key="1">
    <citation type="submission" date="2016-06" db="EMBL/GenBank/DDBJ databases">
        <authorList>
            <person name="Varghese N."/>
            <person name="Submissions Spin"/>
        </authorList>
    </citation>
    <scope>NUCLEOTIDE SEQUENCE [LARGE SCALE GENOMIC DNA]</scope>
    <source>
        <strain evidence="3">DSM 44814</strain>
    </source>
</reference>
<keyword evidence="3" id="KW-1185">Reference proteome</keyword>
<protein>
    <submittedName>
        <fullName evidence="2">Uncharacterized protein</fullName>
    </submittedName>
</protein>
<name>A0A1C6UY61_9ACTN</name>
<gene>
    <name evidence="2" type="ORF">GA0070604_3958</name>
</gene>
<organism evidence="2 3">
    <name type="scientific">Micromonospora eburnea</name>
    <dbReference type="NCBI Taxonomy" id="227316"/>
    <lineage>
        <taxon>Bacteria</taxon>
        <taxon>Bacillati</taxon>
        <taxon>Actinomycetota</taxon>
        <taxon>Actinomycetes</taxon>
        <taxon>Micromonosporales</taxon>
        <taxon>Micromonosporaceae</taxon>
        <taxon>Micromonospora</taxon>
    </lineage>
</organism>
<accession>A0A1C6UY61</accession>
<feature type="compositionally biased region" description="Low complexity" evidence="1">
    <location>
        <begin position="1"/>
        <end position="11"/>
    </location>
</feature>
<sequence length="43" mass="4652">MRAVARSTRAAAYRRRPTPVPASTDFGPAGPLVPDTPIRSEMQ</sequence>
<feature type="region of interest" description="Disordered" evidence="1">
    <location>
        <begin position="1"/>
        <end position="43"/>
    </location>
</feature>